<keyword evidence="1" id="KW-0812">Transmembrane</keyword>
<name>A0ABT3EKG7_9FLAO</name>
<keyword evidence="1" id="KW-0472">Membrane</keyword>
<comment type="caution">
    <text evidence="2">The sequence shown here is derived from an EMBL/GenBank/DDBJ whole genome shotgun (WGS) entry which is preliminary data.</text>
</comment>
<dbReference type="EMBL" id="JAPCIO010000011">
    <property type="protein sequence ID" value="MCW1149058.1"/>
    <property type="molecule type" value="Genomic_DNA"/>
</dbReference>
<accession>A0ABT3EKG7</accession>
<feature type="transmembrane region" description="Helical" evidence="1">
    <location>
        <begin position="79"/>
        <end position="99"/>
    </location>
</feature>
<protein>
    <submittedName>
        <fullName evidence="2">Uncharacterized protein</fullName>
    </submittedName>
</protein>
<proteinExistence type="predicted"/>
<keyword evidence="3" id="KW-1185">Reference proteome</keyword>
<feature type="transmembrane region" description="Helical" evidence="1">
    <location>
        <begin position="12"/>
        <end position="32"/>
    </location>
</feature>
<reference evidence="2" key="1">
    <citation type="submission" date="2022-10" db="EMBL/GenBank/DDBJ databases">
        <title>Flavobacterium sp. nov., a bacterium isolated from lake sediment.</title>
        <authorList>
            <person name="Qu J.-H."/>
        </authorList>
    </citation>
    <scope>NUCLEOTIDE SEQUENCE</scope>
    <source>
        <strain evidence="2">TH16-21</strain>
    </source>
</reference>
<evidence type="ECO:0000313" key="3">
    <source>
        <dbReference type="Proteomes" id="UP001165677"/>
    </source>
</evidence>
<organism evidence="2 3">
    <name type="scientific">Flavobacterium lacisediminis</name>
    <dbReference type="NCBI Taxonomy" id="2989705"/>
    <lineage>
        <taxon>Bacteria</taxon>
        <taxon>Pseudomonadati</taxon>
        <taxon>Bacteroidota</taxon>
        <taxon>Flavobacteriia</taxon>
        <taxon>Flavobacteriales</taxon>
        <taxon>Flavobacteriaceae</taxon>
        <taxon>Flavobacterium</taxon>
    </lineage>
</organism>
<dbReference type="RefSeq" id="WP_264369749.1">
    <property type="nucleotide sequence ID" value="NZ_JAPCIO010000011.1"/>
</dbReference>
<sequence length="107" mass="12605">MEKDFLKLPLAIQMAIVSFGIGTILFACFFFVKDKMQMVVIGYNFVIICFIVNSLMLLKLIYDWFRNPHKKKIILKQMIILLLNIPIAYAYFLILYYSVTSNSPYKF</sequence>
<evidence type="ECO:0000313" key="2">
    <source>
        <dbReference type="EMBL" id="MCW1149058.1"/>
    </source>
</evidence>
<dbReference type="PROSITE" id="PS51257">
    <property type="entry name" value="PROKAR_LIPOPROTEIN"/>
    <property type="match status" value="1"/>
</dbReference>
<keyword evidence="1" id="KW-1133">Transmembrane helix</keyword>
<gene>
    <name evidence="2" type="ORF">OJ995_12580</name>
</gene>
<feature type="transmembrane region" description="Helical" evidence="1">
    <location>
        <begin position="38"/>
        <end position="58"/>
    </location>
</feature>
<dbReference type="Proteomes" id="UP001165677">
    <property type="component" value="Unassembled WGS sequence"/>
</dbReference>
<evidence type="ECO:0000256" key="1">
    <source>
        <dbReference type="SAM" id="Phobius"/>
    </source>
</evidence>